<sequence length="1057" mass="118991">MNIALEPKFIVGVDFGAVSSEVSIAHVDDPFNIYTVHIWGQVAETSINHPRRFHTSIMYIKDGEKKILCGAHSPYVGPEDTYIPSIKQYLFDLASADEKLGQMKEGLTIQTVVTDYLECFIKLALERLQAHVMFRQSAYFQSDYDLDNVSNIRYRVACPKSLQTFMANCFIDAGIIEEHEKKHRLSFVTDVEATAYDRVSLDRDITKLVADQSYLLCDVGEISIGIAKVKVDTTESMSTVELIYENSDNGSTHLEVKFRKYLEENSHDLHLDPIIIENLVAVFLRDIKYNFHECVQRVSFSVLNTEHNPISIPYVDLSHLVFLPVIEDIIQHIAGALKAHGDCKLILSGKYAADIFFNQKLKERLNNNFVNENLAILEESYLTVSSGAVSSALRPSNLQTPFATSVNPAQPMLDNHDYGTAYSGCSYVNLKNGLNTIKTIFENWPGGSSVIFGKTPTLLTRDKKNKTVYWGEEAKLKACYNKHLTLFDNFKVLLCPENKERSNENNLSYFDFSEEPKSPGEEKKEIAKKQDYAVSIISSYLQVFKNHVLEYIIDRETDDTFTFYNKGKLLKKYKVKYVITVPAMWGSQALEIMTQAAIDATIIKENERDNLLIITEPEAAALSCEKKFNEFFDKPDGTNFIVCDAGAGTVDLLAFQLDAKEQLDEFDDVVLDSSICAIGGKGIGDMCGSNYLNVLFKNYLVKFYSDMGVDIHASKVNFDSVIQNFESYQKNNFMPSTSADSYYDIPLPVRIPSENIEQSSQYVLVNNDSTLRMSNKDMQVKVFDPIMDTILDLLYRKKRQAEANGNQKIEAILLFGGFSQSKYLKKRISDEFQGKCAVHVPYNNATAISHGAVTFGLNPCMVVKGYAGQSLALEVQAPFEKTDIADSMCKIVNGPHGMTYAKNCLDYFVKLDQELHNGQCSIYTKEVYIEYPKEAVIAIFSCDSREDSDSRFVTSSHKKILEARVVTPPTVTGIEKGEIIQFKVSLQMKGSSIHVRVECRNALINDNIKVAASNEKLSLVVENKCTLNVLNKKPIYMHPSMAKENAVYGLRVNSPSR</sequence>
<comment type="caution">
    <text evidence="1">The sequence shown here is derived from an EMBL/GenBank/DDBJ whole genome shotgun (WGS) entry which is preliminary data.</text>
</comment>
<proteinExistence type="predicted"/>
<name>A0A8H7V074_9FUNG</name>
<organism evidence="1 2">
    <name type="scientific">Mucor saturninus</name>
    <dbReference type="NCBI Taxonomy" id="64648"/>
    <lineage>
        <taxon>Eukaryota</taxon>
        <taxon>Fungi</taxon>
        <taxon>Fungi incertae sedis</taxon>
        <taxon>Mucoromycota</taxon>
        <taxon>Mucoromycotina</taxon>
        <taxon>Mucoromycetes</taxon>
        <taxon>Mucorales</taxon>
        <taxon>Mucorineae</taxon>
        <taxon>Mucoraceae</taxon>
        <taxon>Mucor</taxon>
    </lineage>
</organism>
<dbReference type="PANTHER" id="PTHR14187:SF5">
    <property type="entry name" value="HEAT SHOCK 70 KDA PROTEIN 12A"/>
    <property type="match status" value="1"/>
</dbReference>
<evidence type="ECO:0000313" key="2">
    <source>
        <dbReference type="Proteomes" id="UP000603453"/>
    </source>
</evidence>
<dbReference type="InterPro" id="IPR043129">
    <property type="entry name" value="ATPase_NBD"/>
</dbReference>
<dbReference type="Gene3D" id="3.30.420.40">
    <property type="match status" value="1"/>
</dbReference>
<dbReference type="OrthoDB" id="2275019at2759"/>
<gene>
    <name evidence="1" type="ORF">INT47_002751</name>
</gene>
<dbReference type="AlphaFoldDB" id="A0A8H7V074"/>
<dbReference type="Proteomes" id="UP000603453">
    <property type="component" value="Unassembled WGS sequence"/>
</dbReference>
<accession>A0A8H7V074</accession>
<dbReference type="EMBL" id="JAEPRD010000139">
    <property type="protein sequence ID" value="KAG2196824.1"/>
    <property type="molecule type" value="Genomic_DNA"/>
</dbReference>
<protein>
    <recommendedName>
        <fullName evidence="3">Heat shock protein 70</fullName>
    </recommendedName>
</protein>
<dbReference type="SUPFAM" id="SSF53067">
    <property type="entry name" value="Actin-like ATPase domain"/>
    <property type="match status" value="2"/>
</dbReference>
<evidence type="ECO:0008006" key="3">
    <source>
        <dbReference type="Google" id="ProtNLM"/>
    </source>
</evidence>
<keyword evidence="2" id="KW-1185">Reference proteome</keyword>
<reference evidence="1" key="1">
    <citation type="submission" date="2020-12" db="EMBL/GenBank/DDBJ databases">
        <title>Metabolic potential, ecology and presence of endohyphal bacteria is reflected in genomic diversity of Mucoromycotina.</title>
        <authorList>
            <person name="Muszewska A."/>
            <person name="Okrasinska A."/>
            <person name="Steczkiewicz K."/>
            <person name="Drgas O."/>
            <person name="Orlowska M."/>
            <person name="Perlinska-Lenart U."/>
            <person name="Aleksandrzak-Piekarczyk T."/>
            <person name="Szatraj K."/>
            <person name="Zielenkiewicz U."/>
            <person name="Pilsyk S."/>
            <person name="Malc E."/>
            <person name="Mieczkowski P."/>
            <person name="Kruszewska J.S."/>
            <person name="Biernat P."/>
            <person name="Pawlowska J."/>
        </authorList>
    </citation>
    <scope>NUCLEOTIDE SEQUENCE</scope>
    <source>
        <strain evidence="1">WA0000017839</strain>
    </source>
</reference>
<dbReference type="PANTHER" id="PTHR14187">
    <property type="entry name" value="ALPHA KINASE/ELONGATION FACTOR 2 KINASE"/>
    <property type="match status" value="1"/>
</dbReference>
<evidence type="ECO:0000313" key="1">
    <source>
        <dbReference type="EMBL" id="KAG2196824.1"/>
    </source>
</evidence>
<dbReference type="CDD" id="cd10170">
    <property type="entry name" value="ASKHA_NBD_HSP70"/>
    <property type="match status" value="1"/>
</dbReference>